<evidence type="ECO:0000313" key="3">
    <source>
        <dbReference type="Proteomes" id="UP000515977"/>
    </source>
</evidence>
<dbReference type="InterPro" id="IPR022642">
    <property type="entry name" value="CheR_C"/>
</dbReference>
<evidence type="ECO:0000313" key="2">
    <source>
        <dbReference type="EMBL" id="QNN45203.1"/>
    </source>
</evidence>
<dbReference type="GO" id="GO:0032259">
    <property type="term" value="P:methylation"/>
    <property type="evidence" value="ECO:0007669"/>
    <property type="project" value="UniProtKB-KW"/>
</dbReference>
<dbReference type="InterPro" id="IPR022641">
    <property type="entry name" value="CheR_N"/>
</dbReference>
<dbReference type="InterPro" id="IPR029063">
    <property type="entry name" value="SAM-dependent_MTases_sf"/>
</dbReference>
<keyword evidence="2" id="KW-0489">Methyltransferase</keyword>
<dbReference type="GO" id="GO:0008757">
    <property type="term" value="F:S-adenosylmethionine-dependent methyltransferase activity"/>
    <property type="evidence" value="ECO:0007669"/>
    <property type="project" value="InterPro"/>
</dbReference>
<dbReference type="Pfam" id="PF03705">
    <property type="entry name" value="CheR_N"/>
    <property type="match status" value="1"/>
</dbReference>
<organism evidence="2 3">
    <name type="scientific">Thermomonas brevis</name>
    <dbReference type="NCBI Taxonomy" id="215691"/>
    <lineage>
        <taxon>Bacteria</taxon>
        <taxon>Pseudomonadati</taxon>
        <taxon>Pseudomonadota</taxon>
        <taxon>Gammaproteobacteria</taxon>
        <taxon>Lysobacterales</taxon>
        <taxon>Lysobacteraceae</taxon>
        <taxon>Thermomonas</taxon>
    </lineage>
</organism>
<proteinExistence type="predicted"/>
<dbReference type="Proteomes" id="UP000515977">
    <property type="component" value="Chromosome"/>
</dbReference>
<dbReference type="PRINTS" id="PR00996">
    <property type="entry name" value="CHERMTFRASE"/>
</dbReference>
<sequence length="282" mass="31602">MPGVVLAAVNEEALFDLEVRLLLEAVFQRYHHDFRDYAMASVRRRVRQAMQRLDCARVADLQHLVLHEPEAFAQTLPFFTVQVSEMFRDPAYFLALRVHVVPILRTYPSIKIWVAGCSTGEEVWSLAILLAEEGLLERTLIYATDINPQALRAGEAATYESSRVAGFSRNYQAAGGTGSLSDYYSSAYGRAVFDRRLRKHAVFADHSLATDAVFSEVHLVSCRNVLIYFNAGLQDRAVGLFRDALVHRGFLGLGSKESLRFGANADAFEPLVAAQKLFRKRA</sequence>
<dbReference type="PANTHER" id="PTHR24422:SF8">
    <property type="entry name" value="CHEMOTAXIS PROTEIN"/>
    <property type="match status" value="1"/>
</dbReference>
<reference evidence="2 3" key="1">
    <citation type="submission" date="2020-08" db="EMBL/GenBank/DDBJ databases">
        <title>Genome sequence of Thermomonas brevis KACC 16975T.</title>
        <authorList>
            <person name="Hyun D.-W."/>
            <person name="Bae J.-W."/>
        </authorList>
    </citation>
    <scope>NUCLEOTIDE SEQUENCE [LARGE SCALE GENOMIC DNA]</scope>
    <source>
        <strain evidence="2 3">KACC 16975</strain>
    </source>
</reference>
<feature type="domain" description="CheR-type methyltransferase" evidence="1">
    <location>
        <begin position="7"/>
        <end position="259"/>
    </location>
</feature>
<evidence type="ECO:0000259" key="1">
    <source>
        <dbReference type="PROSITE" id="PS50123"/>
    </source>
</evidence>
<dbReference type="PROSITE" id="PS50123">
    <property type="entry name" value="CHER"/>
    <property type="match status" value="1"/>
</dbReference>
<accession>A0A7G9QPC8</accession>
<name>A0A7G9QPC8_9GAMM</name>
<protein>
    <submittedName>
        <fullName evidence="2">Protein-glutamate O-methyltransferase CheR</fullName>
    </submittedName>
</protein>
<dbReference type="SMART" id="SM00138">
    <property type="entry name" value="MeTrc"/>
    <property type="match status" value="1"/>
</dbReference>
<dbReference type="AlphaFoldDB" id="A0A7G9QPC8"/>
<dbReference type="InterPro" id="IPR000780">
    <property type="entry name" value="CheR_MeTrfase"/>
</dbReference>
<dbReference type="InterPro" id="IPR050903">
    <property type="entry name" value="Bact_Chemotaxis_MeTrfase"/>
</dbReference>
<dbReference type="Gene3D" id="3.40.50.150">
    <property type="entry name" value="Vaccinia Virus protein VP39"/>
    <property type="match status" value="1"/>
</dbReference>
<dbReference type="RefSeq" id="WP_187568970.1">
    <property type="nucleotide sequence ID" value="NZ_CP060711.1"/>
</dbReference>
<dbReference type="PANTHER" id="PTHR24422">
    <property type="entry name" value="CHEMOTAXIS PROTEIN METHYLTRANSFERASE"/>
    <property type="match status" value="1"/>
</dbReference>
<dbReference type="KEGG" id="tbv:H9L17_08050"/>
<keyword evidence="3" id="KW-1185">Reference proteome</keyword>
<dbReference type="Pfam" id="PF01739">
    <property type="entry name" value="CheR"/>
    <property type="match status" value="1"/>
</dbReference>
<gene>
    <name evidence="2" type="ORF">H9L17_08050</name>
</gene>
<dbReference type="SUPFAM" id="SSF53335">
    <property type="entry name" value="S-adenosyl-L-methionine-dependent methyltransferases"/>
    <property type="match status" value="1"/>
</dbReference>
<keyword evidence="2" id="KW-0808">Transferase</keyword>
<dbReference type="EMBL" id="CP060711">
    <property type="protein sequence ID" value="QNN45203.1"/>
    <property type="molecule type" value="Genomic_DNA"/>
</dbReference>